<dbReference type="InterPro" id="IPR001763">
    <property type="entry name" value="Rhodanese-like_dom"/>
</dbReference>
<dbReference type="SMART" id="SM00450">
    <property type="entry name" value="RHOD"/>
    <property type="match status" value="1"/>
</dbReference>
<dbReference type="Pfam" id="PF00581">
    <property type="entry name" value="Rhodanese"/>
    <property type="match status" value="1"/>
</dbReference>
<proteinExistence type="predicted"/>
<protein>
    <submittedName>
        <fullName evidence="2">Sulfurtransferase</fullName>
    </submittedName>
</protein>
<evidence type="ECO:0000259" key="1">
    <source>
        <dbReference type="PROSITE" id="PS50206"/>
    </source>
</evidence>
<accession>A0ABQ2GWC4</accession>
<dbReference type="EMBL" id="BMOM01000026">
    <property type="protein sequence ID" value="GGM16985.1"/>
    <property type="molecule type" value="Genomic_DNA"/>
</dbReference>
<dbReference type="CDD" id="cd00158">
    <property type="entry name" value="RHOD"/>
    <property type="match status" value="1"/>
</dbReference>
<organism evidence="2 3">
    <name type="scientific">Deinococcus aerophilus</name>
    <dbReference type="NCBI Taxonomy" id="522488"/>
    <lineage>
        <taxon>Bacteria</taxon>
        <taxon>Thermotogati</taxon>
        <taxon>Deinococcota</taxon>
        <taxon>Deinococci</taxon>
        <taxon>Deinococcales</taxon>
        <taxon>Deinococcaceae</taxon>
        <taxon>Deinococcus</taxon>
    </lineage>
</organism>
<evidence type="ECO:0000313" key="2">
    <source>
        <dbReference type="EMBL" id="GGM16985.1"/>
    </source>
</evidence>
<dbReference type="InterPro" id="IPR036873">
    <property type="entry name" value="Rhodanese-like_dom_sf"/>
</dbReference>
<comment type="caution">
    <text evidence="2">The sequence shown here is derived from an EMBL/GenBank/DDBJ whole genome shotgun (WGS) entry which is preliminary data.</text>
</comment>
<evidence type="ECO:0000313" key="3">
    <source>
        <dbReference type="Proteomes" id="UP000661918"/>
    </source>
</evidence>
<sequence length="152" mass="15887">MILNPLGVYGQASDPVVNAPHEEENPSPMKRILMPLAAALTLTACTTQASDGFPTISVDQLKTAVDGGAYLLDVRTPAEFAEGHIASAINLPLDEVEARTGEVPTGRPVYVICRSGNRSAQASAVLSKAGRDVINVGGGMNDWIAAGYPVTR</sequence>
<dbReference type="SUPFAM" id="SSF52821">
    <property type="entry name" value="Rhodanese/Cell cycle control phosphatase"/>
    <property type="match status" value="1"/>
</dbReference>
<dbReference type="Gene3D" id="3.40.250.10">
    <property type="entry name" value="Rhodanese-like domain"/>
    <property type="match status" value="1"/>
</dbReference>
<dbReference type="PANTHER" id="PTHR43031:SF1">
    <property type="entry name" value="PYRIDINE NUCLEOTIDE-DISULPHIDE OXIDOREDUCTASE"/>
    <property type="match status" value="1"/>
</dbReference>
<reference evidence="3" key="1">
    <citation type="journal article" date="2019" name="Int. J. Syst. Evol. Microbiol.">
        <title>The Global Catalogue of Microorganisms (GCM) 10K type strain sequencing project: providing services to taxonomists for standard genome sequencing and annotation.</title>
        <authorList>
            <consortium name="The Broad Institute Genomics Platform"/>
            <consortium name="The Broad Institute Genome Sequencing Center for Infectious Disease"/>
            <person name="Wu L."/>
            <person name="Ma J."/>
        </authorList>
    </citation>
    <scope>NUCLEOTIDE SEQUENCE [LARGE SCALE GENOMIC DNA]</scope>
    <source>
        <strain evidence="3">JCM 15443</strain>
    </source>
</reference>
<dbReference type="Proteomes" id="UP000661918">
    <property type="component" value="Unassembled WGS sequence"/>
</dbReference>
<dbReference type="InterPro" id="IPR050229">
    <property type="entry name" value="GlpE_sulfurtransferase"/>
</dbReference>
<keyword evidence="3" id="KW-1185">Reference proteome</keyword>
<dbReference type="PROSITE" id="PS50206">
    <property type="entry name" value="RHODANESE_3"/>
    <property type="match status" value="1"/>
</dbReference>
<gene>
    <name evidence="2" type="ORF">GCM10010841_26590</name>
</gene>
<dbReference type="PANTHER" id="PTHR43031">
    <property type="entry name" value="FAD-DEPENDENT OXIDOREDUCTASE"/>
    <property type="match status" value="1"/>
</dbReference>
<feature type="domain" description="Rhodanese" evidence="1">
    <location>
        <begin position="65"/>
        <end position="152"/>
    </location>
</feature>
<name>A0ABQ2GWC4_9DEIO</name>